<dbReference type="AlphaFoldDB" id="A0AAV5IH75"/>
<feature type="chain" id="PRO_5043383218" evidence="1">
    <location>
        <begin position="21"/>
        <end position="47"/>
    </location>
</feature>
<accession>A0AAV5IH75</accession>
<dbReference type="EMBL" id="BPVZ01000014">
    <property type="protein sequence ID" value="GKU99694.1"/>
    <property type="molecule type" value="Genomic_DNA"/>
</dbReference>
<gene>
    <name evidence="2" type="ORF">SLEP1_g12500</name>
</gene>
<comment type="caution">
    <text evidence="2">The sequence shown here is derived from an EMBL/GenBank/DDBJ whole genome shotgun (WGS) entry which is preliminary data.</text>
</comment>
<protein>
    <submittedName>
        <fullName evidence="2">Uncharacterized protein</fullName>
    </submittedName>
</protein>
<name>A0AAV5IH75_9ROSI</name>
<evidence type="ECO:0000256" key="1">
    <source>
        <dbReference type="SAM" id="SignalP"/>
    </source>
</evidence>
<evidence type="ECO:0000313" key="3">
    <source>
        <dbReference type="Proteomes" id="UP001054252"/>
    </source>
</evidence>
<dbReference type="Proteomes" id="UP001054252">
    <property type="component" value="Unassembled WGS sequence"/>
</dbReference>
<reference evidence="2 3" key="1">
    <citation type="journal article" date="2021" name="Commun. Biol.">
        <title>The genome of Shorea leprosula (Dipterocarpaceae) highlights the ecological relevance of drought in aseasonal tropical rainforests.</title>
        <authorList>
            <person name="Ng K.K.S."/>
            <person name="Kobayashi M.J."/>
            <person name="Fawcett J.A."/>
            <person name="Hatakeyama M."/>
            <person name="Paape T."/>
            <person name="Ng C.H."/>
            <person name="Ang C.C."/>
            <person name="Tnah L.H."/>
            <person name="Lee C.T."/>
            <person name="Nishiyama T."/>
            <person name="Sese J."/>
            <person name="O'Brien M.J."/>
            <person name="Copetti D."/>
            <person name="Mohd Noor M.I."/>
            <person name="Ong R.C."/>
            <person name="Putra M."/>
            <person name="Sireger I.Z."/>
            <person name="Indrioko S."/>
            <person name="Kosugi Y."/>
            <person name="Izuno A."/>
            <person name="Isagi Y."/>
            <person name="Lee S.L."/>
            <person name="Shimizu K.K."/>
        </authorList>
    </citation>
    <scope>NUCLEOTIDE SEQUENCE [LARGE SCALE GENOMIC DNA]</scope>
    <source>
        <strain evidence="2">214</strain>
    </source>
</reference>
<proteinExistence type="predicted"/>
<feature type="signal peptide" evidence="1">
    <location>
        <begin position="1"/>
        <end position="20"/>
    </location>
</feature>
<keyword evidence="1" id="KW-0732">Signal</keyword>
<sequence length="47" mass="5427">MWKFLELAAVMFCVKIPCVCELWFAKLCSPCTAREKGENFGSFKLCF</sequence>
<organism evidence="2 3">
    <name type="scientific">Rubroshorea leprosula</name>
    <dbReference type="NCBI Taxonomy" id="152421"/>
    <lineage>
        <taxon>Eukaryota</taxon>
        <taxon>Viridiplantae</taxon>
        <taxon>Streptophyta</taxon>
        <taxon>Embryophyta</taxon>
        <taxon>Tracheophyta</taxon>
        <taxon>Spermatophyta</taxon>
        <taxon>Magnoliopsida</taxon>
        <taxon>eudicotyledons</taxon>
        <taxon>Gunneridae</taxon>
        <taxon>Pentapetalae</taxon>
        <taxon>rosids</taxon>
        <taxon>malvids</taxon>
        <taxon>Malvales</taxon>
        <taxon>Dipterocarpaceae</taxon>
        <taxon>Rubroshorea</taxon>
    </lineage>
</organism>
<keyword evidence="3" id="KW-1185">Reference proteome</keyword>
<evidence type="ECO:0000313" key="2">
    <source>
        <dbReference type="EMBL" id="GKU99694.1"/>
    </source>
</evidence>